<evidence type="ECO:0000313" key="1">
    <source>
        <dbReference type="EMBL" id="MBX41593.1"/>
    </source>
</evidence>
<accession>A0A2P2NGL9</accession>
<dbReference type="AlphaFoldDB" id="A0A2P2NGL9"/>
<proteinExistence type="predicted"/>
<organism evidence="1">
    <name type="scientific">Rhizophora mucronata</name>
    <name type="common">Asiatic mangrove</name>
    <dbReference type="NCBI Taxonomy" id="61149"/>
    <lineage>
        <taxon>Eukaryota</taxon>
        <taxon>Viridiplantae</taxon>
        <taxon>Streptophyta</taxon>
        <taxon>Embryophyta</taxon>
        <taxon>Tracheophyta</taxon>
        <taxon>Spermatophyta</taxon>
        <taxon>Magnoliopsida</taxon>
        <taxon>eudicotyledons</taxon>
        <taxon>Gunneridae</taxon>
        <taxon>Pentapetalae</taxon>
        <taxon>rosids</taxon>
        <taxon>fabids</taxon>
        <taxon>Malpighiales</taxon>
        <taxon>Rhizophoraceae</taxon>
        <taxon>Rhizophora</taxon>
    </lineage>
</organism>
<dbReference type="EMBL" id="GGEC01061109">
    <property type="protein sequence ID" value="MBX41593.1"/>
    <property type="molecule type" value="Transcribed_RNA"/>
</dbReference>
<sequence>MNRLTWVGSGSLFQNSKVLIFEKELHVFCVIEL</sequence>
<protein>
    <submittedName>
        <fullName evidence="1">Uncharacterized protein</fullName>
    </submittedName>
</protein>
<name>A0A2P2NGL9_RHIMU</name>
<reference evidence="1" key="1">
    <citation type="submission" date="2018-02" db="EMBL/GenBank/DDBJ databases">
        <title>Rhizophora mucronata_Transcriptome.</title>
        <authorList>
            <person name="Meera S.P."/>
            <person name="Sreeshan A."/>
            <person name="Augustine A."/>
        </authorList>
    </citation>
    <scope>NUCLEOTIDE SEQUENCE</scope>
    <source>
        <tissue evidence="1">Leaf</tissue>
    </source>
</reference>